<proteinExistence type="predicted"/>
<evidence type="ECO:0000256" key="1">
    <source>
        <dbReference type="SAM" id="MobiDB-lite"/>
    </source>
</evidence>
<evidence type="ECO:0000259" key="2">
    <source>
        <dbReference type="Pfam" id="PF19054"/>
    </source>
</evidence>
<dbReference type="EMBL" id="BMMU01000001">
    <property type="protein sequence ID" value="GGJ08832.1"/>
    <property type="molecule type" value="Genomic_DNA"/>
</dbReference>
<dbReference type="Proteomes" id="UP000625682">
    <property type="component" value="Unassembled WGS sequence"/>
</dbReference>
<dbReference type="InterPro" id="IPR043917">
    <property type="entry name" value="DUF5753"/>
</dbReference>
<reference evidence="3" key="1">
    <citation type="journal article" date="2014" name="Int. J. Syst. Evol. Microbiol.">
        <title>Complete genome sequence of Corynebacterium casei LMG S-19264T (=DSM 44701T), isolated from a smear-ripened cheese.</title>
        <authorList>
            <consortium name="US DOE Joint Genome Institute (JGI-PGF)"/>
            <person name="Walter F."/>
            <person name="Albersmeier A."/>
            <person name="Kalinowski J."/>
            <person name="Ruckert C."/>
        </authorList>
    </citation>
    <scope>NUCLEOTIDE SEQUENCE</scope>
    <source>
        <strain evidence="3">CGMCC 4.7272</strain>
    </source>
</reference>
<dbReference type="Pfam" id="PF19054">
    <property type="entry name" value="DUF5753"/>
    <property type="match status" value="1"/>
</dbReference>
<comment type="caution">
    <text evidence="3">The sequence shown here is derived from an EMBL/GenBank/DDBJ whole genome shotgun (WGS) entry which is preliminary data.</text>
</comment>
<sequence>MGTSGIRYQVPPRASRWSPGCPDSRTHAPTSLSIGAPWNREARTVPHRSGGVAAVAVTACFQPEARTVRNYESLFIPGLAQTESYARTVIKGVLPTAGQKAIGQRVRVRMERQALLSKEDPLRLWAIVDEAAVRRTVGSREVMREQALRLVEEPHITFQVIPFDKGAHVGLSGSFVRMDFPDPSDPEAVYVDTRAGDVFLESEPELRHCKSMFEHLQAVAMGPNDSADLLTKVAEARD</sequence>
<name>A0A917KEG6_9ACTN</name>
<gene>
    <name evidence="3" type="ORF">GCM10012282_01810</name>
</gene>
<reference evidence="3" key="2">
    <citation type="submission" date="2020-09" db="EMBL/GenBank/DDBJ databases">
        <authorList>
            <person name="Sun Q."/>
            <person name="Zhou Y."/>
        </authorList>
    </citation>
    <scope>NUCLEOTIDE SEQUENCE</scope>
    <source>
        <strain evidence="3">CGMCC 4.7272</strain>
    </source>
</reference>
<dbReference type="RefSeq" id="WP_229694981.1">
    <property type="nucleotide sequence ID" value="NZ_BAABER010000004.1"/>
</dbReference>
<evidence type="ECO:0000313" key="4">
    <source>
        <dbReference type="Proteomes" id="UP000625682"/>
    </source>
</evidence>
<accession>A0A917KEG6</accession>
<feature type="region of interest" description="Disordered" evidence="1">
    <location>
        <begin position="1"/>
        <end position="32"/>
    </location>
</feature>
<protein>
    <recommendedName>
        <fullName evidence="2">DUF5753 domain-containing protein</fullName>
    </recommendedName>
</protein>
<dbReference type="AlphaFoldDB" id="A0A917KEG6"/>
<feature type="domain" description="DUF5753" evidence="2">
    <location>
        <begin position="62"/>
        <end position="231"/>
    </location>
</feature>
<keyword evidence="4" id="KW-1185">Reference proteome</keyword>
<organism evidence="3 4">
    <name type="scientific">Streptomyces lacrimifluminis</name>
    <dbReference type="NCBI Taxonomy" id="1500077"/>
    <lineage>
        <taxon>Bacteria</taxon>
        <taxon>Bacillati</taxon>
        <taxon>Actinomycetota</taxon>
        <taxon>Actinomycetes</taxon>
        <taxon>Kitasatosporales</taxon>
        <taxon>Streptomycetaceae</taxon>
        <taxon>Streptomyces</taxon>
    </lineage>
</organism>
<evidence type="ECO:0000313" key="3">
    <source>
        <dbReference type="EMBL" id="GGJ08832.1"/>
    </source>
</evidence>